<dbReference type="PANTHER" id="PTHR43719">
    <property type="entry name" value="TWO-COMPONENT HISTIDINE KINASE"/>
    <property type="match status" value="1"/>
</dbReference>
<evidence type="ECO:0000256" key="4">
    <source>
        <dbReference type="PROSITE-ProRule" id="PRU00169"/>
    </source>
</evidence>
<dbReference type="EMBL" id="HBIO01007215">
    <property type="protein sequence ID" value="CAE0460525.1"/>
    <property type="molecule type" value="Transcribed_RNA"/>
</dbReference>
<dbReference type="InterPro" id="IPR036890">
    <property type="entry name" value="HATPase_C_sf"/>
</dbReference>
<dbReference type="Pfam" id="PF01590">
    <property type="entry name" value="GAF"/>
    <property type="match status" value="1"/>
</dbReference>
<evidence type="ECO:0000256" key="3">
    <source>
        <dbReference type="ARBA" id="ARBA00022777"/>
    </source>
</evidence>
<dbReference type="InterPro" id="IPR050956">
    <property type="entry name" value="2C_system_His_kinase"/>
</dbReference>
<dbReference type="PROSITE" id="PS50109">
    <property type="entry name" value="HIS_KIN"/>
    <property type="match status" value="1"/>
</dbReference>
<dbReference type="PROSITE" id="PS50110">
    <property type="entry name" value="RESPONSE_REGULATORY"/>
    <property type="match status" value="2"/>
</dbReference>
<evidence type="ECO:0008006" key="8">
    <source>
        <dbReference type="Google" id="ProtNLM"/>
    </source>
</evidence>
<dbReference type="Gene3D" id="3.40.50.2300">
    <property type="match status" value="2"/>
</dbReference>
<reference evidence="7" key="1">
    <citation type="submission" date="2021-01" db="EMBL/GenBank/DDBJ databases">
        <authorList>
            <person name="Corre E."/>
            <person name="Pelletier E."/>
            <person name="Niang G."/>
            <person name="Scheremetjew M."/>
            <person name="Finn R."/>
            <person name="Kale V."/>
            <person name="Holt S."/>
            <person name="Cochrane G."/>
            <person name="Meng A."/>
            <person name="Brown T."/>
            <person name="Cohen L."/>
        </authorList>
    </citation>
    <scope>NUCLEOTIDE SEQUENCE</scope>
    <source>
        <strain evidence="7">MM31A-1</strain>
    </source>
</reference>
<feature type="domain" description="Histidine kinase" evidence="5">
    <location>
        <begin position="228"/>
        <end position="459"/>
    </location>
</feature>
<name>A0A7S3PZB5_9STRA</name>
<dbReference type="InterPro" id="IPR003661">
    <property type="entry name" value="HisK_dim/P_dom"/>
</dbReference>
<dbReference type="InterPro" id="IPR029016">
    <property type="entry name" value="GAF-like_dom_sf"/>
</dbReference>
<keyword evidence="2" id="KW-0808">Transferase</keyword>
<dbReference type="SMART" id="SM00448">
    <property type="entry name" value="REC"/>
    <property type="match status" value="2"/>
</dbReference>
<dbReference type="SUPFAM" id="SSF55874">
    <property type="entry name" value="ATPase domain of HSP90 chaperone/DNA topoisomerase II/histidine kinase"/>
    <property type="match status" value="1"/>
</dbReference>
<dbReference type="InterPro" id="IPR003018">
    <property type="entry name" value="GAF"/>
</dbReference>
<dbReference type="Gene3D" id="3.30.565.10">
    <property type="entry name" value="Histidine kinase-like ATPase, C-terminal domain"/>
    <property type="match status" value="1"/>
</dbReference>
<dbReference type="InterPro" id="IPR005467">
    <property type="entry name" value="His_kinase_dom"/>
</dbReference>
<keyword evidence="3" id="KW-0418">Kinase</keyword>
<dbReference type="SMART" id="SM00065">
    <property type="entry name" value="GAF"/>
    <property type="match status" value="1"/>
</dbReference>
<evidence type="ECO:0000256" key="2">
    <source>
        <dbReference type="ARBA" id="ARBA00022679"/>
    </source>
</evidence>
<gene>
    <name evidence="7" type="ORF">CDEB00056_LOCUS5366</name>
</gene>
<keyword evidence="1 4" id="KW-0597">Phosphoprotein</keyword>
<dbReference type="SUPFAM" id="SSF47384">
    <property type="entry name" value="Homodimeric domain of signal transducing histidine kinase"/>
    <property type="match status" value="1"/>
</dbReference>
<dbReference type="GO" id="GO:0000155">
    <property type="term" value="F:phosphorelay sensor kinase activity"/>
    <property type="evidence" value="ECO:0007669"/>
    <property type="project" value="InterPro"/>
</dbReference>
<dbReference type="Pfam" id="PF00072">
    <property type="entry name" value="Response_reg"/>
    <property type="match status" value="2"/>
</dbReference>
<feature type="domain" description="Response regulatory" evidence="6">
    <location>
        <begin position="717"/>
        <end position="836"/>
    </location>
</feature>
<dbReference type="CDD" id="cd17546">
    <property type="entry name" value="REC_hyHK_CKI1_RcsC-like"/>
    <property type="match status" value="2"/>
</dbReference>
<feature type="modified residue" description="4-aspartylphosphate" evidence="4">
    <location>
        <position position="766"/>
    </location>
</feature>
<dbReference type="SMART" id="SM00387">
    <property type="entry name" value="HATPase_c"/>
    <property type="match status" value="1"/>
</dbReference>
<dbReference type="InterPro" id="IPR001789">
    <property type="entry name" value="Sig_transdc_resp-reg_receiver"/>
</dbReference>
<dbReference type="Gene3D" id="1.10.287.130">
    <property type="match status" value="1"/>
</dbReference>
<feature type="modified residue" description="4-aspartylphosphate" evidence="4">
    <location>
        <position position="592"/>
    </location>
</feature>
<dbReference type="Pfam" id="PF00512">
    <property type="entry name" value="HisKA"/>
    <property type="match status" value="1"/>
</dbReference>
<evidence type="ECO:0000313" key="7">
    <source>
        <dbReference type="EMBL" id="CAE0460525.1"/>
    </source>
</evidence>
<organism evidence="7">
    <name type="scientific">Chaetoceros debilis</name>
    <dbReference type="NCBI Taxonomy" id="122233"/>
    <lineage>
        <taxon>Eukaryota</taxon>
        <taxon>Sar</taxon>
        <taxon>Stramenopiles</taxon>
        <taxon>Ochrophyta</taxon>
        <taxon>Bacillariophyta</taxon>
        <taxon>Coscinodiscophyceae</taxon>
        <taxon>Chaetocerotophycidae</taxon>
        <taxon>Chaetocerotales</taxon>
        <taxon>Chaetocerotaceae</taxon>
        <taxon>Chaetoceros</taxon>
    </lineage>
</organism>
<accession>A0A7S3PZB5</accession>
<sequence>MSEPTKQHLHHLGTVTDHSSASSIRSALESCACAELDWRMDNLDAASKSEEDLEKELKRLEALRCYRILDTDRKDSFERLTALAARIFDVPICLVSLVDLGRQWFASNRGLGDVRETPRKVAFCAHAILSDQDVFIVPHALEDDRFKDNGLVTGPPNIRFYAGAPLVTPDGYKLGTLCIIDVKPHPEGLSLSQKQNLREIADMVMEQIESTKTVNEKIEKDRARMIACTAHDLITPLTSIQLNIGLLSEDESLKKHLSVTQREHFENTKECVEIMSNICLQSIKTFRGESTSKSLADLGGHKEGTIVISKVLESLKHIMSAFPKKVPIIMHADDDVPPIISGDVMGIFRSALNFLTNACKVSEHGSIDFHIYAKNGQLVFECVDSGPGVAIEHTSSLFSDEGGLKLSQEIESGGFGLGLHSVSQLISSAGGIYGYHRRGSSGVAAAEGSVFWFSIPLIEHKSSRASSLVSLNSQSALGASLDNSRHANATFTTKDVEMAVEKVSVRTINSNKRKMGAVFQEVSVENVQKVAAVHNAEVKRRRCALIIDDSLTIRKVFERALVSLGFEVRQAENGLVGLEEMKGTVYDIVLCDFLMPIMDGVDCIQQYREWERTHRNWFQQFVIGISAHADNEDAQRGINVGMNKFVQKPLRLKYLKELIGSQELQKVSSALDVLALDVKAAPFCLFDDDIYEAGGSIKSANSSLASTVNDILDFRMKCLIVEDSRSIRKAMTRIIQRRGWQVCIAQDGKEGLRMLKIRNWDVVFMDDQLPLLSGSACVTIFREWENENRASRQGEVYMVSANCNPNVSSDVPPGFDGLIGKPFKPSSLFTVLDAAAKNRKH</sequence>
<dbReference type="InterPro" id="IPR011006">
    <property type="entry name" value="CheY-like_superfamily"/>
</dbReference>
<dbReference type="SUPFAM" id="SSF55781">
    <property type="entry name" value="GAF domain-like"/>
    <property type="match status" value="1"/>
</dbReference>
<evidence type="ECO:0000256" key="1">
    <source>
        <dbReference type="ARBA" id="ARBA00022553"/>
    </source>
</evidence>
<evidence type="ECO:0000259" key="6">
    <source>
        <dbReference type="PROSITE" id="PS50110"/>
    </source>
</evidence>
<dbReference type="InterPro" id="IPR003594">
    <property type="entry name" value="HATPase_dom"/>
</dbReference>
<dbReference type="CDD" id="cd00082">
    <property type="entry name" value="HisKA"/>
    <property type="match status" value="1"/>
</dbReference>
<dbReference type="Gene3D" id="3.30.450.40">
    <property type="match status" value="1"/>
</dbReference>
<dbReference type="Pfam" id="PF02518">
    <property type="entry name" value="HATPase_c"/>
    <property type="match status" value="1"/>
</dbReference>
<dbReference type="SUPFAM" id="SSF52172">
    <property type="entry name" value="CheY-like"/>
    <property type="match status" value="2"/>
</dbReference>
<feature type="domain" description="Response regulatory" evidence="6">
    <location>
        <begin position="543"/>
        <end position="663"/>
    </location>
</feature>
<evidence type="ECO:0000259" key="5">
    <source>
        <dbReference type="PROSITE" id="PS50109"/>
    </source>
</evidence>
<dbReference type="PANTHER" id="PTHR43719:SF28">
    <property type="entry name" value="PEROXIDE STRESS-ACTIVATED HISTIDINE KINASE MAK1-RELATED"/>
    <property type="match status" value="1"/>
</dbReference>
<protein>
    <recommendedName>
        <fullName evidence="8">Histidine kinase</fullName>
    </recommendedName>
</protein>
<dbReference type="InterPro" id="IPR036097">
    <property type="entry name" value="HisK_dim/P_sf"/>
</dbReference>
<proteinExistence type="predicted"/>
<dbReference type="PRINTS" id="PR00344">
    <property type="entry name" value="BCTRLSENSOR"/>
</dbReference>
<dbReference type="AlphaFoldDB" id="A0A7S3PZB5"/>
<dbReference type="InterPro" id="IPR004358">
    <property type="entry name" value="Sig_transdc_His_kin-like_C"/>
</dbReference>